<protein>
    <submittedName>
        <fullName evidence="7">Aspartic peptidase domain-containing protein</fullName>
    </submittedName>
</protein>
<dbReference type="Gene3D" id="2.40.70.10">
    <property type="entry name" value="Acid Proteases"/>
    <property type="match status" value="2"/>
</dbReference>
<dbReference type="GO" id="GO:0006508">
    <property type="term" value="P:proteolysis"/>
    <property type="evidence" value="ECO:0007669"/>
    <property type="project" value="UniProtKB-KW"/>
</dbReference>
<feature type="domain" description="Peptidase A1" evidence="6">
    <location>
        <begin position="71"/>
        <end position="434"/>
    </location>
</feature>
<dbReference type="PANTHER" id="PTHR47966:SF51">
    <property type="entry name" value="BETA-SITE APP-CLEAVING ENZYME, ISOFORM A-RELATED"/>
    <property type="match status" value="1"/>
</dbReference>
<dbReference type="EMBL" id="MCFI01000005">
    <property type="protein sequence ID" value="ORY85078.1"/>
    <property type="molecule type" value="Genomic_DNA"/>
</dbReference>
<dbReference type="InterPro" id="IPR033121">
    <property type="entry name" value="PEPTIDASE_A1"/>
</dbReference>
<evidence type="ECO:0000256" key="1">
    <source>
        <dbReference type="ARBA" id="ARBA00007447"/>
    </source>
</evidence>
<dbReference type="InterPro" id="IPR001461">
    <property type="entry name" value="Aspartic_peptidase_A1"/>
</dbReference>
<dbReference type="PRINTS" id="PR00792">
    <property type="entry name" value="PEPSIN"/>
</dbReference>
<reference evidence="7 8" key="1">
    <citation type="submission" date="2016-07" db="EMBL/GenBank/DDBJ databases">
        <title>Pervasive Adenine N6-methylation of Active Genes in Fungi.</title>
        <authorList>
            <consortium name="DOE Joint Genome Institute"/>
            <person name="Mondo S.J."/>
            <person name="Dannebaum R.O."/>
            <person name="Kuo R.C."/>
            <person name="Labutti K."/>
            <person name="Haridas S."/>
            <person name="Kuo A."/>
            <person name="Salamov A."/>
            <person name="Ahrendt S.R."/>
            <person name="Lipzen A."/>
            <person name="Sullivan W."/>
            <person name="Andreopoulos W.B."/>
            <person name="Clum A."/>
            <person name="Lindquist E."/>
            <person name="Daum C."/>
            <person name="Ramamoorthy G.K."/>
            <person name="Gryganskyi A."/>
            <person name="Culley D."/>
            <person name="Magnuson J.K."/>
            <person name="James T.Y."/>
            <person name="O'Malley M.A."/>
            <person name="Stajich J.E."/>
            <person name="Spatafora J.W."/>
            <person name="Visel A."/>
            <person name="Grigoriev I.V."/>
        </authorList>
    </citation>
    <scope>NUCLEOTIDE SEQUENCE [LARGE SCALE GENOMIC DNA]</scope>
    <source>
        <strain evidence="7 8">12-1054</strain>
    </source>
</reference>
<proteinExistence type="inferred from homology"/>
<feature type="active site" evidence="3">
    <location>
        <position position="89"/>
    </location>
</feature>
<evidence type="ECO:0000313" key="7">
    <source>
        <dbReference type="EMBL" id="ORY85078.1"/>
    </source>
</evidence>
<evidence type="ECO:0000256" key="2">
    <source>
        <dbReference type="ARBA" id="ARBA00022750"/>
    </source>
</evidence>
<keyword evidence="4" id="KW-0378">Hydrolase</keyword>
<feature type="chain" id="PRO_5012372737" evidence="5">
    <location>
        <begin position="22"/>
        <end position="549"/>
    </location>
</feature>
<dbReference type="AlphaFoldDB" id="A0A1Y2FMB0"/>
<dbReference type="PROSITE" id="PS00141">
    <property type="entry name" value="ASP_PROTEASE"/>
    <property type="match status" value="1"/>
</dbReference>
<dbReference type="PANTHER" id="PTHR47966">
    <property type="entry name" value="BETA-SITE APP-CLEAVING ENZYME, ISOFORM A-RELATED"/>
    <property type="match status" value="1"/>
</dbReference>
<evidence type="ECO:0000256" key="3">
    <source>
        <dbReference type="PIRSR" id="PIRSR601461-1"/>
    </source>
</evidence>
<dbReference type="Pfam" id="PF00026">
    <property type="entry name" value="Asp"/>
    <property type="match status" value="1"/>
</dbReference>
<feature type="signal peptide" evidence="5">
    <location>
        <begin position="1"/>
        <end position="21"/>
    </location>
</feature>
<feature type="active site" evidence="3">
    <location>
        <position position="312"/>
    </location>
</feature>
<evidence type="ECO:0000259" key="6">
    <source>
        <dbReference type="PROSITE" id="PS51767"/>
    </source>
</evidence>
<dbReference type="STRING" id="56484.A0A1Y2FMB0"/>
<keyword evidence="4" id="KW-0645">Protease</keyword>
<keyword evidence="8" id="KW-1185">Reference proteome</keyword>
<gene>
    <name evidence="7" type="ORF">BCR37DRAFT_378125</name>
</gene>
<accession>A0A1Y2FMB0</accession>
<dbReference type="Proteomes" id="UP000193685">
    <property type="component" value="Unassembled WGS sequence"/>
</dbReference>
<name>A0A1Y2FMB0_PROLT</name>
<organism evidence="7 8">
    <name type="scientific">Protomyces lactucae-debilis</name>
    <dbReference type="NCBI Taxonomy" id="2754530"/>
    <lineage>
        <taxon>Eukaryota</taxon>
        <taxon>Fungi</taxon>
        <taxon>Dikarya</taxon>
        <taxon>Ascomycota</taxon>
        <taxon>Taphrinomycotina</taxon>
        <taxon>Taphrinomycetes</taxon>
        <taxon>Taphrinales</taxon>
        <taxon>Protomycetaceae</taxon>
        <taxon>Protomyces</taxon>
    </lineage>
</organism>
<dbReference type="InterPro" id="IPR021109">
    <property type="entry name" value="Peptidase_aspartic_dom_sf"/>
</dbReference>
<dbReference type="GO" id="GO:0004190">
    <property type="term" value="F:aspartic-type endopeptidase activity"/>
    <property type="evidence" value="ECO:0007669"/>
    <property type="project" value="UniProtKB-KW"/>
</dbReference>
<dbReference type="PROSITE" id="PS51767">
    <property type="entry name" value="PEPTIDASE_A1"/>
    <property type="match status" value="1"/>
</dbReference>
<evidence type="ECO:0000256" key="4">
    <source>
        <dbReference type="RuleBase" id="RU000454"/>
    </source>
</evidence>
<evidence type="ECO:0000313" key="8">
    <source>
        <dbReference type="Proteomes" id="UP000193685"/>
    </source>
</evidence>
<keyword evidence="2 4" id="KW-0064">Aspartyl protease</keyword>
<dbReference type="OrthoDB" id="771136at2759"/>
<dbReference type="OMA" id="GIGYKTN"/>
<dbReference type="SUPFAM" id="SSF50630">
    <property type="entry name" value="Acid proteases"/>
    <property type="match status" value="1"/>
</dbReference>
<evidence type="ECO:0000256" key="5">
    <source>
        <dbReference type="SAM" id="SignalP"/>
    </source>
</evidence>
<dbReference type="RefSeq" id="XP_040726861.1">
    <property type="nucleotide sequence ID" value="XM_040868977.1"/>
</dbReference>
<comment type="similarity">
    <text evidence="1 4">Belongs to the peptidase A1 family.</text>
</comment>
<sequence length="549" mass="56062">MIATLLALAAALSTAAAGLSADNVVSSPDMYIRVPLTKQDTVLGTTTAMRKRQAQPFANGSLTITPRYSSYTANLTVGSPGQTLQLILDTGSPLTWANAANISNFVPGDTPAQAARRGQRTTICQQASCFNPNASSTNTVPGNSSVFQIAYVDGTTSIGRVVQDTGTFLGLTDTTFEFGLVEYSYSPGSLEPIGGIIGMSPQAPVQGFSSIAGALQQQAASIYTPQTIQQQLKNAGQILTEAFSLFLDDEYSGELLLSGVDAGRYSGPLIMVPIVDDATELGSRFSVSLAALGINNSSTTVAPSTALAPTLDSGTTSTYIPADLLAAIARGLGANVIDTSSGSLMALPCTQTTNQTIDWYFANNAKIRIPLAAMLDGVYPSAAGSSFGFPGRQVCVVSLFGVQPTADASYILGDSFLRSAYVVYDEPNGLIGLAQSAYDGVSQISPIQPGAFGVPGAVYNRSSPGAAAVASIPSISRTVILGATSVQRSGAGGTGTPAAAAGGAGSATTTSRAAGMSLSKQAPLQRRMHGWEAGLLASLVGAVCMGLAL</sequence>
<comment type="caution">
    <text evidence="7">The sequence shown here is derived from an EMBL/GenBank/DDBJ whole genome shotgun (WGS) entry which is preliminary data.</text>
</comment>
<dbReference type="GeneID" id="63785576"/>
<dbReference type="InterPro" id="IPR001969">
    <property type="entry name" value="Aspartic_peptidase_AS"/>
</dbReference>
<keyword evidence="5" id="KW-0732">Signal</keyword>